<dbReference type="Proteomes" id="UP000009038">
    <property type="component" value="Unassembled WGS sequence"/>
</dbReference>
<dbReference type="AlphaFoldDB" id="G3XUY7"/>
<reference evidence="2 3" key="1">
    <citation type="journal article" date="2011" name="Genome Res.">
        <title>Comparative genomics of citric-acid-producing Aspergillus niger ATCC 1015 versus enzyme-producing CBS 513.88.</title>
        <authorList>
            <person name="Andersen M.R."/>
            <person name="Salazar M.P."/>
            <person name="Schaap P.J."/>
            <person name="van de Vondervoort P.J."/>
            <person name="Culley D."/>
            <person name="Thykaer J."/>
            <person name="Frisvad J.C."/>
            <person name="Nielsen K.F."/>
            <person name="Albang R."/>
            <person name="Albermann K."/>
            <person name="Berka R.M."/>
            <person name="Braus G.H."/>
            <person name="Braus-Stromeyer S.A."/>
            <person name="Corrochano L.M."/>
            <person name="Dai Z."/>
            <person name="van Dijck P.W."/>
            <person name="Hofmann G."/>
            <person name="Lasure L.L."/>
            <person name="Magnuson J.K."/>
            <person name="Menke H."/>
            <person name="Meijer M."/>
            <person name="Meijer S.L."/>
            <person name="Nielsen J.B."/>
            <person name="Nielsen M.L."/>
            <person name="van Ooyen A.J."/>
            <person name="Pel H.J."/>
            <person name="Poulsen L."/>
            <person name="Samson R.A."/>
            <person name="Stam H."/>
            <person name="Tsang A."/>
            <person name="van den Brink J.M."/>
            <person name="Atkins A."/>
            <person name="Aerts A."/>
            <person name="Shapiro H."/>
            <person name="Pangilinan J."/>
            <person name="Salamov A."/>
            <person name="Lou Y."/>
            <person name="Lindquist E."/>
            <person name="Lucas S."/>
            <person name="Grimwood J."/>
            <person name="Grigoriev I.V."/>
            <person name="Kubicek C.P."/>
            <person name="Martinez D."/>
            <person name="van Peij N.N."/>
            <person name="Roubos J.A."/>
            <person name="Nielsen J."/>
            <person name="Baker S.E."/>
        </authorList>
    </citation>
    <scope>NUCLEOTIDE SEQUENCE [LARGE SCALE GENOMIC DNA]</scope>
    <source>
        <strain evidence="3">ATCC 1015 / CBS 113.46 / FGSC A1144 / LSHB Ac4 / NCTC 3858a / NRRL 328 / USDA 3528.7</strain>
    </source>
</reference>
<name>G3XUY7_ASPNA</name>
<evidence type="ECO:0000313" key="2">
    <source>
        <dbReference type="EMBL" id="EHA25965.1"/>
    </source>
</evidence>
<evidence type="ECO:0000256" key="1">
    <source>
        <dbReference type="SAM" id="MobiDB-lite"/>
    </source>
</evidence>
<evidence type="ECO:0000313" key="3">
    <source>
        <dbReference type="Proteomes" id="UP000009038"/>
    </source>
</evidence>
<sequence length="204" mass="23091">LKVRWVRINKAARLSWGEEVVEELSDDRDVGVEGLVGGMEGNRMNGGSVSRGRRRDSVRERRKSGRAEEGGSGREALVTYSGGEDRAVVVVEVEVRVRMMMVMGEEDGRRERRREGGRRGREERDGWGCRGAEWWFHCGNDKPDFSGAVSPGEKLKVSSDCLLTCPSPPALSVLYFTEKPPFYWLRRVTTASSYRPIRVFYSSR</sequence>
<proteinExistence type="predicted"/>
<feature type="compositionally biased region" description="Basic and acidic residues" evidence="1">
    <location>
        <begin position="55"/>
        <end position="72"/>
    </location>
</feature>
<dbReference type="EMBL" id="ACJE01000005">
    <property type="protein sequence ID" value="EHA25965.1"/>
    <property type="molecule type" value="Genomic_DNA"/>
</dbReference>
<comment type="caution">
    <text evidence="2">The sequence shown here is derived from an EMBL/GenBank/DDBJ whole genome shotgun (WGS) entry which is preliminary data.</text>
</comment>
<feature type="non-terminal residue" evidence="2">
    <location>
        <position position="1"/>
    </location>
</feature>
<organism evidence="2 3">
    <name type="scientific">Aspergillus niger (strain ATCC 1015 / CBS 113.46 / FGSC A1144 / LSHB Ac4 / NCTC 3858a / NRRL 328 / USDA 3528.7)</name>
    <dbReference type="NCBI Taxonomy" id="380704"/>
    <lineage>
        <taxon>Eukaryota</taxon>
        <taxon>Fungi</taxon>
        <taxon>Dikarya</taxon>
        <taxon>Ascomycota</taxon>
        <taxon>Pezizomycotina</taxon>
        <taxon>Eurotiomycetes</taxon>
        <taxon>Eurotiomycetidae</taxon>
        <taxon>Eurotiales</taxon>
        <taxon>Aspergillaceae</taxon>
        <taxon>Aspergillus</taxon>
        <taxon>Aspergillus subgen. Circumdati</taxon>
    </lineage>
</organism>
<accession>G3XUY7</accession>
<protein>
    <submittedName>
        <fullName evidence="2">Uncharacterized protein</fullName>
    </submittedName>
</protein>
<feature type="region of interest" description="Disordered" evidence="1">
    <location>
        <begin position="32"/>
        <end position="73"/>
    </location>
</feature>
<gene>
    <name evidence="2" type="ORF">ASPNIDRAFT_43625</name>
</gene>
<dbReference type="HOGENOM" id="CLU_1342973_0_0_1"/>
<dbReference type="VEuPathDB" id="FungiDB:ASPNIDRAFT2_43625"/>